<dbReference type="InterPro" id="IPR039425">
    <property type="entry name" value="RNA_pol_sigma-70-like"/>
</dbReference>
<comment type="subunit">
    <text evidence="2">Interacts transiently with the RNA polymerase catalytic core formed by RpoA, RpoB, RpoC and RpoZ (2 alpha, 1 beta, 1 beta' and 1 omega subunit) to form the RNA polymerase holoenzyme that can initiate transcription.</text>
</comment>
<dbReference type="PANTHER" id="PTHR43133">
    <property type="entry name" value="RNA POLYMERASE ECF-TYPE SIGMA FACTO"/>
    <property type="match status" value="1"/>
</dbReference>
<dbReference type="NCBIfam" id="TIGR02960">
    <property type="entry name" value="SigX5"/>
    <property type="match status" value="1"/>
</dbReference>
<evidence type="ECO:0000259" key="10">
    <source>
        <dbReference type="Pfam" id="PF08281"/>
    </source>
</evidence>
<dbReference type="InterPro" id="IPR013325">
    <property type="entry name" value="RNA_pol_sigma_r2"/>
</dbReference>
<dbReference type="Gene3D" id="3.10.450.50">
    <property type="match status" value="1"/>
</dbReference>
<evidence type="ECO:0000256" key="8">
    <source>
        <dbReference type="SAM" id="MobiDB-lite"/>
    </source>
</evidence>
<dbReference type="Pfam" id="PF08281">
    <property type="entry name" value="Sigma70_r4_2"/>
    <property type="match status" value="1"/>
</dbReference>
<feature type="domain" description="RNA polymerase sigma factor 70 region 4 type 2" evidence="10">
    <location>
        <begin position="130"/>
        <end position="182"/>
    </location>
</feature>
<evidence type="ECO:0000313" key="12">
    <source>
        <dbReference type="EMBL" id="GAA4500549.1"/>
    </source>
</evidence>
<dbReference type="SUPFAM" id="SSF88659">
    <property type="entry name" value="Sigma3 and sigma4 domains of RNA polymerase sigma factors"/>
    <property type="match status" value="1"/>
</dbReference>
<dbReference type="EMBL" id="BAABHF010000025">
    <property type="protein sequence ID" value="GAA4500549.1"/>
    <property type="molecule type" value="Genomic_DNA"/>
</dbReference>
<feature type="domain" description="SnoaL-like" evidence="11">
    <location>
        <begin position="206"/>
        <end position="300"/>
    </location>
</feature>
<keyword evidence="3 7" id="KW-0805">Transcription regulation</keyword>
<evidence type="ECO:0000259" key="9">
    <source>
        <dbReference type="Pfam" id="PF04542"/>
    </source>
</evidence>
<comment type="caution">
    <text evidence="12">The sequence shown here is derived from an EMBL/GenBank/DDBJ whole genome shotgun (WGS) entry which is preliminary data.</text>
</comment>
<evidence type="ECO:0000256" key="6">
    <source>
        <dbReference type="ARBA" id="ARBA00023163"/>
    </source>
</evidence>
<evidence type="ECO:0000256" key="2">
    <source>
        <dbReference type="ARBA" id="ARBA00011344"/>
    </source>
</evidence>
<dbReference type="Gene3D" id="1.10.10.10">
    <property type="entry name" value="Winged helix-like DNA-binding domain superfamily/Winged helix DNA-binding domain"/>
    <property type="match status" value="1"/>
</dbReference>
<dbReference type="InterPro" id="IPR007627">
    <property type="entry name" value="RNA_pol_sigma70_r2"/>
</dbReference>
<feature type="region of interest" description="Disordered" evidence="8">
    <location>
        <begin position="77"/>
        <end position="99"/>
    </location>
</feature>
<feature type="domain" description="RNA polymerase sigma-70 region 2" evidence="9">
    <location>
        <begin position="16"/>
        <end position="80"/>
    </location>
</feature>
<evidence type="ECO:0000313" key="13">
    <source>
        <dbReference type="Proteomes" id="UP001500503"/>
    </source>
</evidence>
<dbReference type="InterPro" id="IPR013324">
    <property type="entry name" value="RNA_pol_sigma_r3/r4-like"/>
</dbReference>
<protein>
    <recommendedName>
        <fullName evidence="7">RNA polymerase sigma factor</fullName>
    </recommendedName>
</protein>
<dbReference type="NCBIfam" id="TIGR02937">
    <property type="entry name" value="sigma70-ECF"/>
    <property type="match status" value="1"/>
</dbReference>
<dbReference type="SUPFAM" id="SSF54427">
    <property type="entry name" value="NTF2-like"/>
    <property type="match status" value="1"/>
</dbReference>
<dbReference type="InterPro" id="IPR032710">
    <property type="entry name" value="NTF2-like_dom_sf"/>
</dbReference>
<evidence type="ECO:0000256" key="7">
    <source>
        <dbReference type="RuleBase" id="RU000716"/>
    </source>
</evidence>
<dbReference type="Pfam" id="PF12680">
    <property type="entry name" value="SnoaL_2"/>
    <property type="match status" value="1"/>
</dbReference>
<dbReference type="InterPro" id="IPR036388">
    <property type="entry name" value="WH-like_DNA-bd_sf"/>
</dbReference>
<evidence type="ECO:0000256" key="1">
    <source>
        <dbReference type="ARBA" id="ARBA00010641"/>
    </source>
</evidence>
<proteinExistence type="inferred from homology"/>
<dbReference type="SUPFAM" id="SSF88946">
    <property type="entry name" value="Sigma2 domain of RNA polymerase sigma factors"/>
    <property type="match status" value="1"/>
</dbReference>
<dbReference type="PROSITE" id="PS01063">
    <property type="entry name" value="SIGMA70_ECF"/>
    <property type="match status" value="1"/>
</dbReference>
<dbReference type="PANTHER" id="PTHR43133:SF65">
    <property type="entry name" value="ECF RNA POLYMERASE SIGMA FACTOR SIGG"/>
    <property type="match status" value="1"/>
</dbReference>
<accession>A0ABP8QB69</accession>
<dbReference type="InterPro" id="IPR014284">
    <property type="entry name" value="RNA_pol_sigma-70_dom"/>
</dbReference>
<evidence type="ECO:0000259" key="11">
    <source>
        <dbReference type="Pfam" id="PF12680"/>
    </source>
</evidence>
<dbReference type="NCBIfam" id="NF006089">
    <property type="entry name" value="PRK08241.1"/>
    <property type="match status" value="1"/>
</dbReference>
<reference evidence="13" key="1">
    <citation type="journal article" date="2019" name="Int. J. Syst. Evol. Microbiol.">
        <title>The Global Catalogue of Microorganisms (GCM) 10K type strain sequencing project: providing services to taxonomists for standard genome sequencing and annotation.</title>
        <authorList>
            <consortium name="The Broad Institute Genomics Platform"/>
            <consortium name="The Broad Institute Genome Sequencing Center for Infectious Disease"/>
            <person name="Wu L."/>
            <person name="Ma J."/>
        </authorList>
    </citation>
    <scope>NUCLEOTIDE SEQUENCE [LARGE SCALE GENOMIC DNA]</scope>
    <source>
        <strain evidence="13">JCM 17933</strain>
    </source>
</reference>
<evidence type="ECO:0000256" key="3">
    <source>
        <dbReference type="ARBA" id="ARBA00023015"/>
    </source>
</evidence>
<dbReference type="Pfam" id="PF04542">
    <property type="entry name" value="Sigma70_r2"/>
    <property type="match status" value="1"/>
</dbReference>
<gene>
    <name evidence="12" type="ORF">GCM10023191_049090</name>
</gene>
<organism evidence="12 13">
    <name type="scientific">Actinoallomurus oryzae</name>
    <dbReference type="NCBI Taxonomy" id="502180"/>
    <lineage>
        <taxon>Bacteria</taxon>
        <taxon>Bacillati</taxon>
        <taxon>Actinomycetota</taxon>
        <taxon>Actinomycetes</taxon>
        <taxon>Streptosporangiales</taxon>
        <taxon>Thermomonosporaceae</taxon>
        <taxon>Actinoallomurus</taxon>
    </lineage>
</organism>
<keyword evidence="6 7" id="KW-0804">Transcription</keyword>
<evidence type="ECO:0000256" key="4">
    <source>
        <dbReference type="ARBA" id="ARBA00023082"/>
    </source>
</evidence>
<dbReference type="RefSeq" id="WP_345467706.1">
    <property type="nucleotide sequence ID" value="NZ_BAABHF010000025.1"/>
</dbReference>
<evidence type="ECO:0000256" key="5">
    <source>
        <dbReference type="ARBA" id="ARBA00023125"/>
    </source>
</evidence>
<dbReference type="Gene3D" id="1.10.1740.10">
    <property type="match status" value="1"/>
</dbReference>
<name>A0ABP8QB69_9ACTN</name>
<dbReference type="InterPro" id="IPR014305">
    <property type="entry name" value="RNA_pol_sigma-G_actinobac"/>
</dbReference>
<sequence length="319" mass="34834">MTVEVDEGEFVRLTGRYRRELLVFCYSMLGSAEDAEDLVQETYLRAWRSFGGFEGRSSPRTWLYRIATNRCLTALERRERRPMPSGLGGPAEDPETPLTTDPRVVWLQPLPEGMPGDPAAVVERRAGVRLALVAAMQHLSARQRAVLILREVLAWRAAEAAEVLGMTPTAVNSALQHARARLGRAAAVEEELTEPAEAGRRALLGRYVTAFENADVAGLVTLLHEDAVMEMPPYLTWFAGRAAVIGFLERNCLRTPGGFRMVPVSANGQPAVAVYEREPDGAYRAHGVQVLTVRGGAISRLDTFLDPGLPAAFGLPATA</sequence>
<comment type="similarity">
    <text evidence="1 7">Belongs to the sigma-70 factor family. ECF subfamily.</text>
</comment>
<dbReference type="InterPro" id="IPR037401">
    <property type="entry name" value="SnoaL-like"/>
</dbReference>
<keyword evidence="13" id="KW-1185">Reference proteome</keyword>
<dbReference type="Proteomes" id="UP001500503">
    <property type="component" value="Unassembled WGS sequence"/>
</dbReference>
<keyword evidence="5 7" id="KW-0238">DNA-binding</keyword>
<dbReference type="InterPro" id="IPR013249">
    <property type="entry name" value="RNA_pol_sigma70_r4_t2"/>
</dbReference>
<dbReference type="InterPro" id="IPR000838">
    <property type="entry name" value="RNA_pol_sigma70_ECF_CS"/>
</dbReference>
<keyword evidence="4 7" id="KW-0731">Sigma factor</keyword>